<gene>
    <name evidence="2" type="ORF">NCTC10994_00130</name>
</gene>
<dbReference type="Proteomes" id="UP000249091">
    <property type="component" value="Chromosome 1"/>
</dbReference>
<dbReference type="AlphaFoldDB" id="A0A2X4TLV9"/>
<feature type="region of interest" description="Disordered" evidence="1">
    <location>
        <begin position="117"/>
        <end position="136"/>
    </location>
</feature>
<reference evidence="2 3" key="1">
    <citation type="submission" date="2018-06" db="EMBL/GenBank/DDBJ databases">
        <authorList>
            <consortium name="Pathogen Informatics"/>
            <person name="Doyle S."/>
        </authorList>
    </citation>
    <scope>NUCLEOTIDE SEQUENCE [LARGE SCALE GENOMIC DNA]</scope>
    <source>
        <strain evidence="2 3">NCTC10994</strain>
    </source>
</reference>
<evidence type="ECO:0000313" key="3">
    <source>
        <dbReference type="Proteomes" id="UP000249091"/>
    </source>
</evidence>
<proteinExistence type="predicted"/>
<accession>A0A2X4TLV9</accession>
<protein>
    <submittedName>
        <fullName evidence="2">Uncharacterized protein</fullName>
    </submittedName>
</protein>
<dbReference type="EMBL" id="LS483468">
    <property type="protein sequence ID" value="SQI28386.1"/>
    <property type="molecule type" value="Genomic_DNA"/>
</dbReference>
<evidence type="ECO:0000256" key="1">
    <source>
        <dbReference type="SAM" id="MobiDB-lite"/>
    </source>
</evidence>
<keyword evidence="3" id="KW-1185">Reference proteome</keyword>
<dbReference type="STRING" id="1219011.GCA_001895045_01023"/>
<dbReference type="RefSeq" id="WP_072699041.1">
    <property type="nucleotide sequence ID" value="NZ_JAFBBL010000001.1"/>
</dbReference>
<dbReference type="KEGG" id="rcr:NCTC10994_00130"/>
<evidence type="ECO:0000313" key="2">
    <source>
        <dbReference type="EMBL" id="SQI28386.1"/>
    </source>
</evidence>
<sequence>MSTDSVPYHRPIAVVDERVASVAIWHVDIGNPVPPRMSRLVGAWVLDNNRTEIATLLDGRHILRCAPDPENSVLERISIAGWIDLDATVDAVRTEIHDLDKRFTEHAATVKNKLTRPDWPDVPDPRAAPLRSATGPGDLQLEGARALALARGIRNLADAWAQVESQRTMRAFLVEPAGNLARPLPLVTR</sequence>
<organism evidence="2 3">
    <name type="scientific">Rhodococcus coprophilus</name>
    <dbReference type="NCBI Taxonomy" id="38310"/>
    <lineage>
        <taxon>Bacteria</taxon>
        <taxon>Bacillati</taxon>
        <taxon>Actinomycetota</taxon>
        <taxon>Actinomycetes</taxon>
        <taxon>Mycobacteriales</taxon>
        <taxon>Nocardiaceae</taxon>
        <taxon>Rhodococcus</taxon>
    </lineage>
</organism>
<name>A0A2X4TLV9_9NOCA</name>